<accession>A0ABT4RMF9</accession>
<dbReference type="RefSeq" id="WP_202952081.1">
    <property type="nucleotide sequence ID" value="NZ_JAPCID010000027.1"/>
</dbReference>
<dbReference type="Pfam" id="PF02557">
    <property type="entry name" value="VanY"/>
    <property type="match status" value="1"/>
</dbReference>
<reference evidence="2" key="1">
    <citation type="submission" date="2022-10" db="EMBL/GenBank/DDBJ databases">
        <title>The WGS of Solirubrobacter sp. CPCC 204708.</title>
        <authorList>
            <person name="Jiang Z."/>
        </authorList>
    </citation>
    <scope>NUCLEOTIDE SEQUENCE</scope>
    <source>
        <strain evidence="2">CPCC 204708</strain>
    </source>
</reference>
<comment type="caution">
    <text evidence="2">The sequence shown here is derived from an EMBL/GenBank/DDBJ whole genome shotgun (WGS) entry which is preliminary data.</text>
</comment>
<dbReference type="SUPFAM" id="SSF55166">
    <property type="entry name" value="Hedgehog/DD-peptidase"/>
    <property type="match status" value="1"/>
</dbReference>
<evidence type="ECO:0000259" key="1">
    <source>
        <dbReference type="Pfam" id="PF02557"/>
    </source>
</evidence>
<dbReference type="Proteomes" id="UP001147700">
    <property type="component" value="Unassembled WGS sequence"/>
</dbReference>
<protein>
    <submittedName>
        <fullName evidence="2">M15 family metallopeptidase</fullName>
    </submittedName>
</protein>
<evidence type="ECO:0000313" key="3">
    <source>
        <dbReference type="Proteomes" id="UP001147700"/>
    </source>
</evidence>
<dbReference type="EMBL" id="JAPCID010000027">
    <property type="protein sequence ID" value="MDA0139618.1"/>
    <property type="molecule type" value="Genomic_DNA"/>
</dbReference>
<dbReference type="CDD" id="cd14814">
    <property type="entry name" value="Peptidase_M15"/>
    <property type="match status" value="1"/>
</dbReference>
<dbReference type="InterPro" id="IPR003709">
    <property type="entry name" value="VanY-like_core_dom"/>
</dbReference>
<feature type="domain" description="D-alanyl-D-alanine carboxypeptidase-like core" evidence="1">
    <location>
        <begin position="20"/>
        <end position="97"/>
    </location>
</feature>
<gene>
    <name evidence="2" type="ORF">OJ962_19110</name>
</gene>
<evidence type="ECO:0000313" key="2">
    <source>
        <dbReference type="EMBL" id="MDA0139618.1"/>
    </source>
</evidence>
<organism evidence="2 3">
    <name type="scientific">Solirubrobacter deserti</name>
    <dbReference type="NCBI Taxonomy" id="2282478"/>
    <lineage>
        <taxon>Bacteria</taxon>
        <taxon>Bacillati</taxon>
        <taxon>Actinomycetota</taxon>
        <taxon>Thermoleophilia</taxon>
        <taxon>Solirubrobacterales</taxon>
        <taxon>Solirubrobacteraceae</taxon>
        <taxon>Solirubrobacter</taxon>
    </lineage>
</organism>
<dbReference type="Gene3D" id="3.30.1380.10">
    <property type="match status" value="1"/>
</dbReference>
<proteinExistence type="predicted"/>
<sequence>MPPANGELTERDLSPIPGGRLRADAADAWLAMRRRIASERGLWICPTSPRTSYRSYADQEHFWRLYQSGRGALAARPGSSNHGWGIAVDLPRPEMAAAVRAVAHEYGWGIAGGKLRSDAMSEWWHCTFHPGVYKGGAAKPKHVHPYKLMSDKEREARDILLHQRRVARRAGGWSQVDEMHLRKAKQAKKDLRQYAVNLRVAAERTGWDENHRRARYAYINQLIGA</sequence>
<dbReference type="InterPro" id="IPR009045">
    <property type="entry name" value="Zn_M74/Hedgehog-like"/>
</dbReference>
<keyword evidence="3" id="KW-1185">Reference proteome</keyword>
<name>A0ABT4RMF9_9ACTN</name>